<feature type="domain" description="Serine aminopeptidase S33" evidence="1">
    <location>
        <begin position="30"/>
        <end position="291"/>
    </location>
</feature>
<keyword evidence="2" id="KW-0378">Hydrolase</keyword>
<dbReference type="EMBL" id="JBHUIJ010000016">
    <property type="protein sequence ID" value="MFD2238318.1"/>
    <property type="molecule type" value="Genomic_DNA"/>
</dbReference>
<dbReference type="InterPro" id="IPR022742">
    <property type="entry name" value="Hydrolase_4"/>
</dbReference>
<sequence length="322" mass="35048">MAMFDEAHLLEADDGAMIRLRHSRPSALERGVLLVHHGLAEHSLRYARFAEEMAALGFHVFAHDHRGHGETRGREAPPRRFAARDGALRVLEDARLVHERAMAEAPGLPVVLLGHSMGGLIALNHARRHGGELAGLCVWNADVEGGRQVRLGRLALKVERALKGSDVASALFARATFETWARSVPQRRTPADWLSHDRYEIEAYLADPLCGWTPTVSMAEDILALILKGSAGLCDLPPALPVHLLGGGADPATDGGTGVARLGERLRRAGSRDVTTRVVPGARHETLNETDTYRDPALRSLTLWLERIAPRTSLKPQAPAEA</sequence>
<evidence type="ECO:0000259" key="1">
    <source>
        <dbReference type="Pfam" id="PF12146"/>
    </source>
</evidence>
<dbReference type="SUPFAM" id="SSF53474">
    <property type="entry name" value="alpha/beta-Hydrolases"/>
    <property type="match status" value="1"/>
</dbReference>
<dbReference type="GO" id="GO:0016787">
    <property type="term" value="F:hydrolase activity"/>
    <property type="evidence" value="ECO:0007669"/>
    <property type="project" value="UniProtKB-KW"/>
</dbReference>
<accession>A0ABW5CR43</accession>
<evidence type="ECO:0000313" key="2">
    <source>
        <dbReference type="EMBL" id="MFD2238318.1"/>
    </source>
</evidence>
<gene>
    <name evidence="2" type="ORF">ACFSKQ_12745</name>
</gene>
<protein>
    <submittedName>
        <fullName evidence="2">Alpha/beta fold hydrolase</fullName>
    </submittedName>
</protein>
<evidence type="ECO:0000313" key="3">
    <source>
        <dbReference type="Proteomes" id="UP001597371"/>
    </source>
</evidence>
<organism evidence="2 3">
    <name type="scientific">Aureimonas populi</name>
    <dbReference type="NCBI Taxonomy" id="1701758"/>
    <lineage>
        <taxon>Bacteria</taxon>
        <taxon>Pseudomonadati</taxon>
        <taxon>Pseudomonadota</taxon>
        <taxon>Alphaproteobacteria</taxon>
        <taxon>Hyphomicrobiales</taxon>
        <taxon>Aurantimonadaceae</taxon>
        <taxon>Aureimonas</taxon>
    </lineage>
</organism>
<dbReference type="PANTHER" id="PTHR11614">
    <property type="entry name" value="PHOSPHOLIPASE-RELATED"/>
    <property type="match status" value="1"/>
</dbReference>
<dbReference type="Gene3D" id="3.40.50.1820">
    <property type="entry name" value="alpha/beta hydrolase"/>
    <property type="match status" value="1"/>
</dbReference>
<dbReference type="InterPro" id="IPR029058">
    <property type="entry name" value="AB_hydrolase_fold"/>
</dbReference>
<comment type="caution">
    <text evidence="2">The sequence shown here is derived from an EMBL/GenBank/DDBJ whole genome shotgun (WGS) entry which is preliminary data.</text>
</comment>
<keyword evidence="3" id="KW-1185">Reference proteome</keyword>
<dbReference type="InterPro" id="IPR051044">
    <property type="entry name" value="MAG_DAG_Lipase"/>
</dbReference>
<proteinExistence type="predicted"/>
<dbReference type="Proteomes" id="UP001597371">
    <property type="component" value="Unassembled WGS sequence"/>
</dbReference>
<reference evidence="3" key="1">
    <citation type="journal article" date="2019" name="Int. J. Syst. Evol. Microbiol.">
        <title>The Global Catalogue of Microorganisms (GCM) 10K type strain sequencing project: providing services to taxonomists for standard genome sequencing and annotation.</title>
        <authorList>
            <consortium name="The Broad Institute Genomics Platform"/>
            <consortium name="The Broad Institute Genome Sequencing Center for Infectious Disease"/>
            <person name="Wu L."/>
            <person name="Ma J."/>
        </authorList>
    </citation>
    <scope>NUCLEOTIDE SEQUENCE [LARGE SCALE GENOMIC DNA]</scope>
    <source>
        <strain evidence="3">ZS-35-S2</strain>
    </source>
</reference>
<name>A0ABW5CR43_9HYPH</name>
<dbReference type="Pfam" id="PF12146">
    <property type="entry name" value="Hydrolase_4"/>
    <property type="match status" value="1"/>
</dbReference>
<dbReference type="RefSeq" id="WP_245195550.1">
    <property type="nucleotide sequence ID" value="NZ_CP072611.1"/>
</dbReference>